<name>A0AA42CIQ2_9HYPH</name>
<dbReference type="Gene3D" id="3.40.470.10">
    <property type="entry name" value="Uracil-DNA glycosylase-like domain"/>
    <property type="match status" value="1"/>
</dbReference>
<sequence>MHQSPPAVGTLLCLAEAAAGCRICRERPDGLPLPHEPRPIFRLSGQARVVIASQAPGHRAHVSGVPFDDPSGVRLRAWMGLSPDRFYDRERVAIVPMGFCFPGHDRNKGDLPPRPECRDAWHDRIFAAMPQAELILMIGLHAIRYHLARFGIPLARNAGMAEIVAGWRDFATTTPRLIPLPHPSWRNTAWLNRNPWFAADLLPELRAEVARLTA</sequence>
<dbReference type="SUPFAM" id="SSF52141">
    <property type="entry name" value="Uracil-DNA glycosylase-like"/>
    <property type="match status" value="1"/>
</dbReference>
<dbReference type="InterPro" id="IPR036895">
    <property type="entry name" value="Uracil-DNA_glycosylase-like_sf"/>
</dbReference>
<dbReference type="PANTHER" id="PTHR42160">
    <property type="entry name" value="URACIL-DNA GLYCOSYLASE SUPERFAMILY PROTEIN"/>
    <property type="match status" value="1"/>
</dbReference>
<dbReference type="InterPro" id="IPR047124">
    <property type="entry name" value="HI_0220.2"/>
</dbReference>
<dbReference type="SMART" id="SM00987">
    <property type="entry name" value="UreE_C"/>
    <property type="match status" value="1"/>
</dbReference>
<keyword evidence="3" id="KW-1185">Reference proteome</keyword>
<feature type="domain" description="Uracil-DNA glycosylase-like" evidence="1">
    <location>
        <begin position="40"/>
        <end position="206"/>
    </location>
</feature>
<dbReference type="CDD" id="cd10033">
    <property type="entry name" value="UDG_like"/>
    <property type="match status" value="1"/>
</dbReference>
<comment type="caution">
    <text evidence="2">The sequence shown here is derived from an EMBL/GenBank/DDBJ whole genome shotgun (WGS) entry which is preliminary data.</text>
</comment>
<dbReference type="SMART" id="SM00986">
    <property type="entry name" value="UDG"/>
    <property type="match status" value="1"/>
</dbReference>
<organism evidence="2 3">
    <name type="scientific">Lichenifustis flavocetrariae</name>
    <dbReference type="NCBI Taxonomy" id="2949735"/>
    <lineage>
        <taxon>Bacteria</taxon>
        <taxon>Pseudomonadati</taxon>
        <taxon>Pseudomonadota</taxon>
        <taxon>Alphaproteobacteria</taxon>
        <taxon>Hyphomicrobiales</taxon>
        <taxon>Lichenihabitantaceae</taxon>
        <taxon>Lichenifustis</taxon>
    </lineage>
</organism>
<dbReference type="Pfam" id="PF03167">
    <property type="entry name" value="UDG"/>
    <property type="match status" value="1"/>
</dbReference>
<proteinExistence type="predicted"/>
<dbReference type="EMBL" id="JAMOIM010000007">
    <property type="protein sequence ID" value="MCW6508793.1"/>
    <property type="molecule type" value="Genomic_DNA"/>
</dbReference>
<dbReference type="RefSeq" id="WP_282585163.1">
    <property type="nucleotide sequence ID" value="NZ_JAMOIM010000007.1"/>
</dbReference>
<evidence type="ECO:0000259" key="1">
    <source>
        <dbReference type="SMART" id="SM00986"/>
    </source>
</evidence>
<gene>
    <name evidence="2" type="ORF">M8523_12265</name>
</gene>
<dbReference type="Proteomes" id="UP001165667">
    <property type="component" value="Unassembled WGS sequence"/>
</dbReference>
<dbReference type="InterPro" id="IPR005122">
    <property type="entry name" value="Uracil-DNA_glycosylase-like"/>
</dbReference>
<evidence type="ECO:0000313" key="3">
    <source>
        <dbReference type="Proteomes" id="UP001165667"/>
    </source>
</evidence>
<dbReference type="AlphaFoldDB" id="A0AA42CIQ2"/>
<dbReference type="PANTHER" id="PTHR42160:SF1">
    <property type="entry name" value="URACIL-DNA GLYCOSYLASE SUPERFAMILY PROTEIN"/>
    <property type="match status" value="1"/>
</dbReference>
<protein>
    <submittedName>
        <fullName evidence="2">Uracil-DNA glycosylase family protein</fullName>
    </submittedName>
</protein>
<reference evidence="2" key="1">
    <citation type="submission" date="2022-05" db="EMBL/GenBank/DDBJ databases">
        <authorList>
            <person name="Pankratov T."/>
        </authorList>
    </citation>
    <scope>NUCLEOTIDE SEQUENCE</scope>
    <source>
        <strain evidence="2">BP6-180914</strain>
    </source>
</reference>
<accession>A0AA42CIQ2</accession>
<evidence type="ECO:0000313" key="2">
    <source>
        <dbReference type="EMBL" id="MCW6508793.1"/>
    </source>
</evidence>